<sequence length="189" mass="21720">MKSYVIGILMLGNLLSCYANNTVCSTNIAGYKVVKNSVYPFYVKNDKSCFFAFYTKNPAPMTGSRGNGNLGDALWYGYYRISNPHKIYEFPKPSDTHWSIVCSLEAISFQVMYGDGKRNVTVIGSCDRYNAINYTFPFVFKWKNDNFVLDKDVYMGLFGAIGLTVEDVRNYIKKPDLYYDILHHRYDPD</sequence>
<comment type="caution">
    <text evidence="2">The sequence shown here is derived from an EMBL/GenBank/DDBJ whole genome shotgun (WGS) entry which is preliminary data.</text>
</comment>
<organism evidence="2 3">
    <name type="scientific">Legionella shakespearei DSM 23087</name>
    <dbReference type="NCBI Taxonomy" id="1122169"/>
    <lineage>
        <taxon>Bacteria</taxon>
        <taxon>Pseudomonadati</taxon>
        <taxon>Pseudomonadota</taxon>
        <taxon>Gammaproteobacteria</taxon>
        <taxon>Legionellales</taxon>
        <taxon>Legionellaceae</taxon>
        <taxon>Legionella</taxon>
    </lineage>
</organism>
<dbReference type="PATRIC" id="fig|1122169.6.peg.2096"/>
<dbReference type="RefSeq" id="WP_018578279.1">
    <property type="nucleotide sequence ID" value="NZ_KB892428.1"/>
</dbReference>
<dbReference type="AlphaFoldDB" id="A0A0W0YSP4"/>
<proteinExistence type="predicted"/>
<evidence type="ECO:0000313" key="2">
    <source>
        <dbReference type="EMBL" id="KTD59555.1"/>
    </source>
</evidence>
<evidence type="ECO:0000313" key="3">
    <source>
        <dbReference type="Proteomes" id="UP000054600"/>
    </source>
</evidence>
<gene>
    <name evidence="2" type="ORF">Lsha_1827</name>
</gene>
<dbReference type="STRING" id="1122169.Lsha_1827"/>
<keyword evidence="3" id="KW-1185">Reference proteome</keyword>
<evidence type="ECO:0000256" key="1">
    <source>
        <dbReference type="SAM" id="SignalP"/>
    </source>
</evidence>
<protein>
    <submittedName>
        <fullName evidence="2">Uncharacterized protein</fullName>
    </submittedName>
</protein>
<dbReference type="EMBL" id="LNYW01000048">
    <property type="protein sequence ID" value="KTD59555.1"/>
    <property type="molecule type" value="Genomic_DNA"/>
</dbReference>
<name>A0A0W0YSP4_9GAMM</name>
<dbReference type="Proteomes" id="UP000054600">
    <property type="component" value="Unassembled WGS sequence"/>
</dbReference>
<keyword evidence="1" id="KW-0732">Signal</keyword>
<feature type="chain" id="PRO_5006917913" evidence="1">
    <location>
        <begin position="20"/>
        <end position="189"/>
    </location>
</feature>
<dbReference type="OrthoDB" id="9772442at2"/>
<accession>A0A0W0YSP4</accession>
<reference evidence="2 3" key="1">
    <citation type="submission" date="2015-11" db="EMBL/GenBank/DDBJ databases">
        <title>Genomic analysis of 38 Legionella species identifies large and diverse effector repertoires.</title>
        <authorList>
            <person name="Burstein D."/>
            <person name="Amaro F."/>
            <person name="Zusman T."/>
            <person name="Lifshitz Z."/>
            <person name="Cohen O."/>
            <person name="Gilbert J.A."/>
            <person name="Pupko T."/>
            <person name="Shuman H.A."/>
            <person name="Segal G."/>
        </authorList>
    </citation>
    <scope>NUCLEOTIDE SEQUENCE [LARGE SCALE GENOMIC DNA]</scope>
    <source>
        <strain evidence="2 3">ATCC 49655</strain>
    </source>
</reference>
<feature type="signal peptide" evidence="1">
    <location>
        <begin position="1"/>
        <end position="19"/>
    </location>
</feature>